<evidence type="ECO:0000313" key="6">
    <source>
        <dbReference type="Proteomes" id="UP000564629"/>
    </source>
</evidence>
<dbReference type="EMBL" id="BJVQ01000064">
    <property type="protein sequence ID" value="GEL48174.1"/>
    <property type="molecule type" value="Genomic_DNA"/>
</dbReference>
<evidence type="ECO:0000313" key="5">
    <source>
        <dbReference type="Proteomes" id="UP000321723"/>
    </source>
</evidence>
<keyword evidence="5" id="KW-1185">Reference proteome</keyword>
<keyword evidence="3" id="KW-0808">Transferase</keyword>
<feature type="domain" description="Aminoglycoside phosphotransferase" evidence="2">
    <location>
        <begin position="121"/>
        <end position="172"/>
    </location>
</feature>
<organism evidence="3 5">
    <name type="scientific">Cellulomonas hominis</name>
    <dbReference type="NCBI Taxonomy" id="156981"/>
    <lineage>
        <taxon>Bacteria</taxon>
        <taxon>Bacillati</taxon>
        <taxon>Actinomycetota</taxon>
        <taxon>Actinomycetes</taxon>
        <taxon>Micrococcales</taxon>
        <taxon>Cellulomonadaceae</taxon>
        <taxon>Cellulomonas</taxon>
    </lineage>
</organism>
<dbReference type="Gene3D" id="3.90.1200.10">
    <property type="match status" value="1"/>
</dbReference>
<evidence type="ECO:0000313" key="3">
    <source>
        <dbReference type="EMBL" id="GEL48174.1"/>
    </source>
</evidence>
<dbReference type="InterPro" id="IPR011009">
    <property type="entry name" value="Kinase-like_dom_sf"/>
</dbReference>
<proteinExistence type="predicted"/>
<name>A0A511FHZ0_9CELL</name>
<dbReference type="Proteomes" id="UP000564629">
    <property type="component" value="Unassembled WGS sequence"/>
</dbReference>
<dbReference type="InterPro" id="IPR002575">
    <property type="entry name" value="Aminoglycoside_PTrfase"/>
</dbReference>
<gene>
    <name evidence="3" type="ORF">CHO01_32900</name>
    <name evidence="4" type="ORF">HNR08_003878</name>
</gene>
<reference evidence="3 5" key="1">
    <citation type="submission" date="2019-07" db="EMBL/GenBank/DDBJ databases">
        <title>Whole genome shotgun sequence of Cellulomonas hominis NBRC 16055.</title>
        <authorList>
            <person name="Hosoyama A."/>
            <person name="Uohara A."/>
            <person name="Ohji S."/>
            <person name="Ichikawa N."/>
        </authorList>
    </citation>
    <scope>NUCLEOTIDE SEQUENCE [LARGE SCALE GENOMIC DNA]</scope>
    <source>
        <strain evidence="3 5">NBRC 16055</strain>
    </source>
</reference>
<protein>
    <submittedName>
        <fullName evidence="3">Phosphotransferase</fullName>
    </submittedName>
    <submittedName>
        <fullName evidence="4">Prepilin-type processing-associated H-X9-DG protein</fullName>
    </submittedName>
</protein>
<comment type="caution">
    <text evidence="3">The sequence shown here is derived from an EMBL/GenBank/DDBJ whole genome shotgun (WGS) entry which is preliminary data.</text>
</comment>
<dbReference type="Pfam" id="PF01636">
    <property type="entry name" value="APH"/>
    <property type="match status" value="1"/>
</dbReference>
<evidence type="ECO:0000256" key="1">
    <source>
        <dbReference type="SAM" id="MobiDB-lite"/>
    </source>
</evidence>
<evidence type="ECO:0000313" key="4">
    <source>
        <dbReference type="EMBL" id="MBB5475142.1"/>
    </source>
</evidence>
<dbReference type="GO" id="GO:0016740">
    <property type="term" value="F:transferase activity"/>
    <property type="evidence" value="ECO:0007669"/>
    <property type="project" value="UniProtKB-KW"/>
</dbReference>
<evidence type="ECO:0000259" key="2">
    <source>
        <dbReference type="Pfam" id="PF01636"/>
    </source>
</evidence>
<feature type="region of interest" description="Disordered" evidence="1">
    <location>
        <begin position="1"/>
        <end position="36"/>
    </location>
</feature>
<dbReference type="AlphaFoldDB" id="A0A511FHZ0"/>
<dbReference type="RefSeq" id="WP_221286388.1">
    <property type="nucleotide sequence ID" value="NZ_BJVQ01000064.1"/>
</dbReference>
<accession>A0A511FHZ0</accession>
<reference evidence="4 6" key="2">
    <citation type="submission" date="2020-08" db="EMBL/GenBank/DDBJ databases">
        <title>Sequencing the genomes of 1000 actinobacteria strains.</title>
        <authorList>
            <person name="Klenk H.-P."/>
        </authorList>
    </citation>
    <scope>NUCLEOTIDE SEQUENCE [LARGE SCALE GENOMIC DNA]</scope>
    <source>
        <strain evidence="4 6">DSM 9581</strain>
    </source>
</reference>
<dbReference type="SUPFAM" id="SSF56112">
    <property type="entry name" value="Protein kinase-like (PK-like)"/>
    <property type="match status" value="1"/>
</dbReference>
<dbReference type="EMBL" id="JACHDN010000001">
    <property type="protein sequence ID" value="MBB5475142.1"/>
    <property type="molecule type" value="Genomic_DNA"/>
</dbReference>
<sequence>MPHQDTQDTQTPDAEERLPGGNTGGAVRVGDSVRRPAGPWTPAVQLLLAHLRARGVTEVPEPRGVDDRGRDVTAFVPGTVPAYPMPAWAWADHVIAEAAALLRRVHDASADLDTAGLVWRLPAREPAEVVCHSDAAPYNLVFADGHVVGLIDWDTAAPGPRVWDLAYLAYRLAPLGPAAADPEDVPLVERARRLALLCAAYGRGVRERDVLVAVPGRLRALADHTRARAAGSPELRAHADAYTADAAWVEGATEALLAAP</sequence>
<dbReference type="Proteomes" id="UP000321723">
    <property type="component" value="Unassembled WGS sequence"/>
</dbReference>